<comment type="function">
    <text evidence="4 6">One of the primary rRNA binding proteins, it binds directly to 16S rRNA where it helps nucleate assembly of the platform of the 30S subunit by binding and bridging several RNA helices of the 16S rRNA.</text>
</comment>
<gene>
    <name evidence="4 7" type="primary">rpsO</name>
    <name evidence="8" type="ORF">C7U55_10235</name>
    <name evidence="7" type="ORF">LJD69_10480</name>
</gene>
<dbReference type="InterPro" id="IPR000589">
    <property type="entry name" value="Ribosomal_uS15"/>
</dbReference>
<dbReference type="GO" id="GO:0019843">
    <property type="term" value="F:rRNA binding"/>
    <property type="evidence" value="ECO:0007669"/>
    <property type="project" value="UniProtKB-UniRule"/>
</dbReference>
<dbReference type="GO" id="GO:0006412">
    <property type="term" value="P:translation"/>
    <property type="evidence" value="ECO:0007669"/>
    <property type="project" value="UniProtKB-UniRule"/>
</dbReference>
<dbReference type="EMBL" id="JAJDKZ010000033">
    <property type="protein sequence ID" value="MCB8611013.1"/>
    <property type="molecule type" value="Genomic_DNA"/>
</dbReference>
<keyword evidence="2 4" id="KW-0687">Ribonucleoprotein</keyword>
<dbReference type="GeneID" id="77471470"/>
<dbReference type="HAMAP" id="MF_01343_B">
    <property type="entry name" value="Ribosomal_uS15_B"/>
    <property type="match status" value="1"/>
</dbReference>
<comment type="caution">
    <text evidence="8">The sequence shown here is derived from an EMBL/GenBank/DDBJ whole genome shotgun (WGS) entry which is preliminary data.</text>
</comment>
<dbReference type="Gene3D" id="1.10.287.10">
    <property type="entry name" value="S15/NS1, RNA-binding"/>
    <property type="match status" value="1"/>
</dbReference>
<evidence type="ECO:0000256" key="6">
    <source>
        <dbReference type="RuleBase" id="RU004524"/>
    </source>
</evidence>
<dbReference type="InterPro" id="IPR009068">
    <property type="entry name" value="uS15_NS1_RNA-bd_sf"/>
</dbReference>
<dbReference type="GO" id="GO:0022627">
    <property type="term" value="C:cytosolic small ribosomal subunit"/>
    <property type="evidence" value="ECO:0007669"/>
    <property type="project" value="TreeGrafter"/>
</dbReference>
<name>A0A2T3FSV4_9FIRM</name>
<dbReference type="Pfam" id="PF00312">
    <property type="entry name" value="Ribosomal_S15"/>
    <property type="match status" value="1"/>
</dbReference>
<dbReference type="PROSITE" id="PS00362">
    <property type="entry name" value="RIBOSOMAL_S15"/>
    <property type="match status" value="1"/>
</dbReference>
<evidence type="ECO:0000256" key="4">
    <source>
        <dbReference type="HAMAP-Rule" id="MF_01343"/>
    </source>
</evidence>
<dbReference type="FunFam" id="1.10.287.10:FF:000002">
    <property type="entry name" value="30S ribosomal protein S15"/>
    <property type="match status" value="1"/>
</dbReference>
<dbReference type="GO" id="GO:0003735">
    <property type="term" value="F:structural constituent of ribosome"/>
    <property type="evidence" value="ECO:0007669"/>
    <property type="project" value="InterPro"/>
</dbReference>
<dbReference type="NCBIfam" id="TIGR00952">
    <property type="entry name" value="S15_bact"/>
    <property type="match status" value="1"/>
</dbReference>
<dbReference type="Proteomes" id="UP001198439">
    <property type="component" value="Unassembled WGS sequence"/>
</dbReference>
<evidence type="ECO:0000313" key="8">
    <source>
        <dbReference type="EMBL" id="PST38357.1"/>
    </source>
</evidence>
<dbReference type="Gene3D" id="6.10.250.3130">
    <property type="match status" value="1"/>
</dbReference>
<dbReference type="EMBL" id="PYLP01000015">
    <property type="protein sequence ID" value="PST38357.1"/>
    <property type="molecule type" value="Genomic_DNA"/>
</dbReference>
<proteinExistence type="inferred from homology"/>
<organism evidence="8 9">
    <name type="scientific">Faecalibacillus faecis</name>
    <dbReference type="NCBI Taxonomy" id="1982628"/>
    <lineage>
        <taxon>Bacteria</taxon>
        <taxon>Bacillati</taxon>
        <taxon>Bacillota</taxon>
        <taxon>Erysipelotrichia</taxon>
        <taxon>Erysipelotrichales</taxon>
        <taxon>Coprobacillaceae</taxon>
        <taxon>Faecalibacillus</taxon>
    </lineage>
</organism>
<evidence type="ECO:0000256" key="3">
    <source>
        <dbReference type="ARBA" id="ARBA00064542"/>
    </source>
</evidence>
<dbReference type="PANTHER" id="PTHR23321:SF26">
    <property type="entry name" value="SMALL RIBOSOMAL SUBUNIT PROTEIN US15M"/>
    <property type="match status" value="1"/>
</dbReference>
<evidence type="ECO:0000256" key="5">
    <source>
        <dbReference type="RuleBase" id="RU003919"/>
    </source>
</evidence>
<reference evidence="7" key="3">
    <citation type="submission" date="2021-10" db="EMBL/GenBank/DDBJ databases">
        <title>Collection of gut derived symbiotic bacterial strains cultured from healthy donors.</title>
        <authorList>
            <person name="Lin H."/>
            <person name="Littmann E."/>
            <person name="Kohout C."/>
            <person name="Pamer E.G."/>
        </authorList>
    </citation>
    <scope>NUCLEOTIDE SEQUENCE</scope>
    <source>
        <strain evidence="7">DFI.4.48</strain>
    </source>
</reference>
<reference evidence="9" key="1">
    <citation type="submission" date="2018-03" db="EMBL/GenBank/DDBJ databases">
        <title>Lachnoclostridium SNUG30370 gen.nov., sp.nov., isolated from human faeces.</title>
        <authorList>
            <person name="Seo B."/>
            <person name="Jeon K."/>
            <person name="Ko G."/>
        </authorList>
    </citation>
    <scope>NUCLEOTIDE SEQUENCE [LARGE SCALE GENOMIC DNA]</scope>
    <source>
        <strain evidence="9">SNUG30370</strain>
    </source>
</reference>
<reference evidence="8" key="2">
    <citation type="journal article" date="2019" name="Int. J. Syst. Evol. Microbiol.">
        <title>Faecalibacillus intestinalis gen. nov., sp. nov. and Faecalibacillus faecis sp. nov., isolated from human faeces.</title>
        <authorList>
            <person name="Seo B."/>
            <person name="Jeon K."/>
            <person name="Baek I."/>
            <person name="Lee Y.M."/>
            <person name="Baek K."/>
            <person name="Ko G."/>
        </authorList>
    </citation>
    <scope>NUCLEOTIDE SEQUENCE</scope>
    <source>
        <strain evidence="8">SNUG30370</strain>
    </source>
</reference>
<accession>A0A2T3FSV4</accession>
<comment type="function">
    <text evidence="4">Forms an intersubunit bridge (bridge B4) with the 23S rRNA of the 50S subunit in the ribosome.</text>
</comment>
<dbReference type="RefSeq" id="WP_048924511.1">
    <property type="nucleotide sequence ID" value="NZ_DAWBWI010000243.1"/>
</dbReference>
<dbReference type="CDD" id="cd00353">
    <property type="entry name" value="Ribosomal_S15p_S13e"/>
    <property type="match status" value="1"/>
</dbReference>
<dbReference type="PANTHER" id="PTHR23321">
    <property type="entry name" value="RIBOSOMAL PROTEIN S15, BACTERIAL AND ORGANELLAR"/>
    <property type="match status" value="1"/>
</dbReference>
<keyword evidence="4 6" id="KW-0694">RNA-binding</keyword>
<dbReference type="Proteomes" id="UP000241201">
    <property type="component" value="Unassembled WGS sequence"/>
</dbReference>
<dbReference type="SUPFAM" id="SSF47060">
    <property type="entry name" value="S15/NS1 RNA-binding domain"/>
    <property type="match status" value="1"/>
</dbReference>
<dbReference type="AlphaFoldDB" id="A0A2T3FSV4"/>
<keyword evidence="1 4" id="KW-0689">Ribosomal protein</keyword>
<keyword evidence="9" id="KW-1185">Reference proteome</keyword>
<evidence type="ECO:0000256" key="1">
    <source>
        <dbReference type="ARBA" id="ARBA00022980"/>
    </source>
</evidence>
<comment type="similarity">
    <text evidence="4 5">Belongs to the universal ribosomal protein uS15 family.</text>
</comment>
<dbReference type="InterPro" id="IPR005290">
    <property type="entry name" value="Ribosomal_uS15_bac-type"/>
</dbReference>
<comment type="subunit">
    <text evidence="3 4">Part of the 30S ribosomal subunit. Forms a bridge to the 50S subunit in the 70S ribosome, contacting the 23S rRNA.</text>
</comment>
<protein>
    <recommendedName>
        <fullName evidence="4">Small ribosomal subunit protein uS15</fullName>
    </recommendedName>
</protein>
<dbReference type="SMART" id="SM01387">
    <property type="entry name" value="Ribosomal_S15"/>
    <property type="match status" value="1"/>
</dbReference>
<evidence type="ECO:0000313" key="7">
    <source>
        <dbReference type="EMBL" id="MCB8611013.1"/>
    </source>
</evidence>
<evidence type="ECO:0000256" key="2">
    <source>
        <dbReference type="ARBA" id="ARBA00023274"/>
    </source>
</evidence>
<sequence>MLTKQEKQAIMKEYATKEGDTGSPEVQIAVLTADINKLNGHFKQHPKDKHSNRGLLKKIGRRRDLLKYLKNKDIERYASLVKRLGLRR</sequence>
<keyword evidence="4 6" id="KW-0699">rRNA-binding</keyword>
<evidence type="ECO:0000313" key="9">
    <source>
        <dbReference type="Proteomes" id="UP000241201"/>
    </source>
</evidence>